<organism evidence="1 2">
    <name type="scientific">Shewanella xiamenensis</name>
    <dbReference type="NCBI Taxonomy" id="332186"/>
    <lineage>
        <taxon>Bacteria</taxon>
        <taxon>Pseudomonadati</taxon>
        <taxon>Pseudomonadota</taxon>
        <taxon>Gammaproteobacteria</taxon>
        <taxon>Alteromonadales</taxon>
        <taxon>Shewanellaceae</taxon>
        <taxon>Shewanella</taxon>
    </lineage>
</organism>
<evidence type="ECO:0000313" key="2">
    <source>
        <dbReference type="Proteomes" id="UP001159075"/>
    </source>
</evidence>
<gene>
    <name evidence="1" type="ORF">ODY93_22445</name>
</gene>
<evidence type="ECO:0000313" key="1">
    <source>
        <dbReference type="EMBL" id="MDI5834341.1"/>
    </source>
</evidence>
<dbReference type="EMBL" id="JAOTLW010000047">
    <property type="protein sequence ID" value="MDI5834341.1"/>
    <property type="molecule type" value="Genomic_DNA"/>
</dbReference>
<proteinExistence type="predicted"/>
<reference evidence="1 2" key="1">
    <citation type="submission" date="2022-09" db="EMBL/GenBank/DDBJ databases">
        <title>The outer-membrane cytochrome OmcA is essential for infection of Shewanella oneidensis by a zebrafish-associated bacteriophage.</title>
        <authorList>
            <person name="Grenfell A.W."/>
            <person name="Intile P."/>
            <person name="Mcfarlane J."/>
            <person name="Leung D."/>
            <person name="Abdalla K."/>
            <person name="Wold M."/>
            <person name="Kees E."/>
            <person name="Gralnick J."/>
        </authorList>
    </citation>
    <scope>NUCLEOTIDE SEQUENCE [LARGE SCALE GENOMIC DNA]</scope>
    <source>
        <strain evidence="1 2">NF-5</strain>
    </source>
</reference>
<sequence length="87" mass="10256">MINSDKVIHVLQTLFPELSKRECEYLFLYSMPSNHSLLEKQMKVSVNTVKTFHERVKVKLNIDNSLELRLLLKTRLDFFFISQALNA</sequence>
<protein>
    <recommendedName>
        <fullName evidence="3">HTH luxR-type domain-containing protein</fullName>
    </recommendedName>
</protein>
<dbReference type="InterPro" id="IPR016032">
    <property type="entry name" value="Sig_transdc_resp-reg_C-effctor"/>
</dbReference>
<comment type="caution">
    <text evidence="1">The sequence shown here is derived from an EMBL/GenBank/DDBJ whole genome shotgun (WGS) entry which is preliminary data.</text>
</comment>
<dbReference type="Proteomes" id="UP001159075">
    <property type="component" value="Unassembled WGS sequence"/>
</dbReference>
<keyword evidence="2" id="KW-1185">Reference proteome</keyword>
<dbReference type="SUPFAM" id="SSF46894">
    <property type="entry name" value="C-terminal effector domain of the bipartite response regulators"/>
    <property type="match status" value="1"/>
</dbReference>
<accession>A0ABT6UL93</accession>
<dbReference type="Gene3D" id="1.10.10.10">
    <property type="entry name" value="Winged helix-like DNA-binding domain superfamily/Winged helix DNA-binding domain"/>
    <property type="match status" value="1"/>
</dbReference>
<evidence type="ECO:0008006" key="3">
    <source>
        <dbReference type="Google" id="ProtNLM"/>
    </source>
</evidence>
<name>A0ABT6UL93_9GAMM</name>
<dbReference type="InterPro" id="IPR036388">
    <property type="entry name" value="WH-like_DNA-bd_sf"/>
</dbReference>
<dbReference type="RefSeq" id="WP_282680079.1">
    <property type="nucleotide sequence ID" value="NZ_JAOTLW010000047.1"/>
</dbReference>